<keyword evidence="4 9" id="KW-0732">Signal</keyword>
<dbReference type="InterPro" id="IPR024079">
    <property type="entry name" value="MetalloPept_cat_dom_sf"/>
</dbReference>
<proteinExistence type="inferred from homology"/>
<comment type="caution">
    <text evidence="11">The sequence shown here is derived from an EMBL/GenBank/DDBJ whole genome shotgun (WGS) entry which is preliminary data.</text>
</comment>
<dbReference type="PANTHER" id="PTHR47466:SF1">
    <property type="entry name" value="METALLOPROTEASE MEP1 (AFU_ORTHOLOGUE AFUA_1G07730)-RELATED"/>
    <property type="match status" value="1"/>
</dbReference>
<evidence type="ECO:0000256" key="2">
    <source>
        <dbReference type="ARBA" id="ARBA00022670"/>
    </source>
</evidence>
<dbReference type="GO" id="GO:0008237">
    <property type="term" value="F:metallopeptidase activity"/>
    <property type="evidence" value="ECO:0007669"/>
    <property type="project" value="UniProtKB-KW"/>
</dbReference>
<keyword evidence="7 11" id="KW-0482">Metalloprotease</keyword>
<sequence length="310" mass="33126">MRLTRPVRSLTIAAAAAVAATAVAAGTAAPASARVADREAGCVAEGSGPAAAARGGFAGVDHREVTARQQAAIERRTQRLLDQRGSLRAGATVTVPVYVHVMRDNQGRGDVTNTQINQQITVLNKTFAGGESSAAANTGFQFTLAGVDRFNNTTWHNDRQSASYRKQTRQGGANALNIWLVDFDYLGIATFPWDYKKNPGIDGIRVHYASLPGGSIANYNLGETATHEAGHWFGLYHTFQGGCTTTNDEVADTPAQGGPTTGCPEGADTCSLPGLDPIHNYMDYSYDSCYTQFTPNQATRTQQMWAAYRA</sequence>
<evidence type="ECO:0000256" key="1">
    <source>
        <dbReference type="ARBA" id="ARBA00008721"/>
    </source>
</evidence>
<dbReference type="SUPFAM" id="SSF55486">
    <property type="entry name" value="Metalloproteases ('zincins'), catalytic domain"/>
    <property type="match status" value="1"/>
</dbReference>
<evidence type="ECO:0000256" key="6">
    <source>
        <dbReference type="ARBA" id="ARBA00022833"/>
    </source>
</evidence>
<feature type="domain" description="Peptidase M43 pregnancy-associated plasma-A" evidence="10">
    <location>
        <begin position="218"/>
        <end position="303"/>
    </location>
</feature>
<evidence type="ECO:0000256" key="5">
    <source>
        <dbReference type="ARBA" id="ARBA00022801"/>
    </source>
</evidence>
<keyword evidence="5" id="KW-0378">Hydrolase</keyword>
<keyword evidence="3" id="KW-0479">Metal-binding</keyword>
<dbReference type="Pfam" id="PF05572">
    <property type="entry name" value="Peptidase_M43"/>
    <property type="match status" value="1"/>
</dbReference>
<evidence type="ECO:0000313" key="12">
    <source>
        <dbReference type="Proteomes" id="UP001596087"/>
    </source>
</evidence>
<organism evidence="11 12">
    <name type="scientific">Nocardioides taihuensis</name>
    <dbReference type="NCBI Taxonomy" id="1835606"/>
    <lineage>
        <taxon>Bacteria</taxon>
        <taxon>Bacillati</taxon>
        <taxon>Actinomycetota</taxon>
        <taxon>Actinomycetes</taxon>
        <taxon>Propionibacteriales</taxon>
        <taxon>Nocardioidaceae</taxon>
        <taxon>Nocardioides</taxon>
    </lineage>
</organism>
<gene>
    <name evidence="11" type="ORF">ACFPGP_20435</name>
</gene>
<keyword evidence="12" id="KW-1185">Reference proteome</keyword>
<keyword evidence="6" id="KW-0862">Zinc</keyword>
<feature type="chain" id="PRO_5046556882" evidence="9">
    <location>
        <begin position="25"/>
        <end position="310"/>
    </location>
</feature>
<keyword evidence="2" id="KW-0645">Protease</keyword>
<dbReference type="RefSeq" id="WP_378592941.1">
    <property type="nucleotide sequence ID" value="NZ_JBHSKD010000027.1"/>
</dbReference>
<dbReference type="EMBL" id="JBHSKD010000027">
    <property type="protein sequence ID" value="MFC5179063.1"/>
    <property type="molecule type" value="Genomic_DNA"/>
</dbReference>
<name>A0ABW0BQ03_9ACTN</name>
<accession>A0ABW0BQ03</accession>
<dbReference type="Gene3D" id="3.40.390.10">
    <property type="entry name" value="Collagenase (Catalytic Domain)"/>
    <property type="match status" value="1"/>
</dbReference>
<evidence type="ECO:0000256" key="8">
    <source>
        <dbReference type="ARBA" id="ARBA00023157"/>
    </source>
</evidence>
<reference evidence="12" key="1">
    <citation type="journal article" date="2019" name="Int. J. Syst. Evol. Microbiol.">
        <title>The Global Catalogue of Microorganisms (GCM) 10K type strain sequencing project: providing services to taxonomists for standard genome sequencing and annotation.</title>
        <authorList>
            <consortium name="The Broad Institute Genomics Platform"/>
            <consortium name="The Broad Institute Genome Sequencing Center for Infectious Disease"/>
            <person name="Wu L."/>
            <person name="Ma J."/>
        </authorList>
    </citation>
    <scope>NUCLEOTIDE SEQUENCE [LARGE SCALE GENOMIC DNA]</scope>
    <source>
        <strain evidence="12">DFY41</strain>
    </source>
</reference>
<evidence type="ECO:0000256" key="9">
    <source>
        <dbReference type="SAM" id="SignalP"/>
    </source>
</evidence>
<protein>
    <submittedName>
        <fullName evidence="11">Zinc metalloprotease</fullName>
    </submittedName>
</protein>
<evidence type="ECO:0000259" key="10">
    <source>
        <dbReference type="Pfam" id="PF05572"/>
    </source>
</evidence>
<evidence type="ECO:0000256" key="4">
    <source>
        <dbReference type="ARBA" id="ARBA00022729"/>
    </source>
</evidence>
<comment type="similarity">
    <text evidence="1">Belongs to the peptidase M43B family.</text>
</comment>
<feature type="signal peptide" evidence="9">
    <location>
        <begin position="1"/>
        <end position="24"/>
    </location>
</feature>
<dbReference type="InterPro" id="IPR008754">
    <property type="entry name" value="Peptidase_M43"/>
</dbReference>
<dbReference type="Proteomes" id="UP001596087">
    <property type="component" value="Unassembled WGS sequence"/>
</dbReference>
<evidence type="ECO:0000256" key="3">
    <source>
        <dbReference type="ARBA" id="ARBA00022723"/>
    </source>
</evidence>
<keyword evidence="8" id="KW-1015">Disulfide bond</keyword>
<evidence type="ECO:0000256" key="7">
    <source>
        <dbReference type="ARBA" id="ARBA00023049"/>
    </source>
</evidence>
<dbReference type="PANTHER" id="PTHR47466">
    <property type="match status" value="1"/>
</dbReference>
<dbReference type="CDD" id="cd04275">
    <property type="entry name" value="ZnMc_pappalysin_like"/>
    <property type="match status" value="1"/>
</dbReference>
<evidence type="ECO:0000313" key="11">
    <source>
        <dbReference type="EMBL" id="MFC5179063.1"/>
    </source>
</evidence>